<dbReference type="GO" id="GO:0005773">
    <property type="term" value="C:vacuole"/>
    <property type="evidence" value="ECO:0007669"/>
    <property type="project" value="GOC"/>
</dbReference>
<comment type="caution">
    <text evidence="11">The sequence shown here is derived from an EMBL/GenBank/DDBJ whole genome shotgun (WGS) entry which is preliminary data.</text>
</comment>
<evidence type="ECO:0000256" key="8">
    <source>
        <dbReference type="PIRSR" id="PIRSR019663-1"/>
    </source>
</evidence>
<keyword evidence="5" id="KW-0788">Thiol protease</keyword>
<dbReference type="GO" id="GO:0051603">
    <property type="term" value="P:proteolysis involved in protein catabolic process"/>
    <property type="evidence" value="ECO:0007669"/>
    <property type="project" value="InterPro"/>
</dbReference>
<organism evidence="11 12">
    <name type="scientific">Arachis hypogaea</name>
    <name type="common">Peanut</name>
    <dbReference type="NCBI Taxonomy" id="3818"/>
    <lineage>
        <taxon>Eukaryota</taxon>
        <taxon>Viridiplantae</taxon>
        <taxon>Streptophyta</taxon>
        <taxon>Embryophyta</taxon>
        <taxon>Tracheophyta</taxon>
        <taxon>Spermatophyta</taxon>
        <taxon>Magnoliopsida</taxon>
        <taxon>eudicotyledons</taxon>
        <taxon>Gunneridae</taxon>
        <taxon>Pentapetalae</taxon>
        <taxon>rosids</taxon>
        <taxon>fabids</taxon>
        <taxon>Fabales</taxon>
        <taxon>Fabaceae</taxon>
        <taxon>Papilionoideae</taxon>
        <taxon>50 kb inversion clade</taxon>
        <taxon>dalbergioids sensu lato</taxon>
        <taxon>Dalbergieae</taxon>
        <taxon>Pterocarpus clade</taxon>
        <taxon>Arachis</taxon>
    </lineage>
</organism>
<dbReference type="FunFam" id="3.40.50.1460:FF:000005">
    <property type="entry name" value="Vacuolar-processing enzyme beta-isozyme"/>
    <property type="match status" value="1"/>
</dbReference>
<dbReference type="GO" id="GO:0004197">
    <property type="term" value="F:cysteine-type endopeptidase activity"/>
    <property type="evidence" value="ECO:0007669"/>
    <property type="project" value="InterPro"/>
</dbReference>
<dbReference type="Proteomes" id="UP000289738">
    <property type="component" value="Chromosome B06"/>
</dbReference>
<feature type="active site" evidence="8">
    <location>
        <position position="161"/>
    </location>
</feature>
<dbReference type="InterPro" id="IPR046427">
    <property type="entry name" value="Legumain_prodom_sf"/>
</dbReference>
<dbReference type="Gene3D" id="1.10.132.130">
    <property type="match status" value="1"/>
</dbReference>
<feature type="signal peptide" evidence="9">
    <location>
        <begin position="1"/>
        <end position="26"/>
    </location>
</feature>
<evidence type="ECO:0000256" key="1">
    <source>
        <dbReference type="ARBA" id="ARBA00009941"/>
    </source>
</evidence>
<evidence type="ECO:0000256" key="5">
    <source>
        <dbReference type="ARBA" id="ARBA00022807"/>
    </source>
</evidence>
<dbReference type="FunFam" id="1.10.132.130:FF:000001">
    <property type="entry name" value="Vacuolar-processing enzyme beta-isozyme"/>
    <property type="match status" value="1"/>
</dbReference>
<evidence type="ECO:0000313" key="11">
    <source>
        <dbReference type="EMBL" id="RYR05070.1"/>
    </source>
</evidence>
<keyword evidence="3 9" id="KW-0732">Signal</keyword>
<dbReference type="Pfam" id="PF20985">
    <property type="entry name" value="Legum_prodom"/>
    <property type="match status" value="1"/>
</dbReference>
<proteinExistence type="inferred from homology"/>
<feature type="active site" description="Nucleophile" evidence="8">
    <location>
        <position position="203"/>
    </location>
</feature>
<dbReference type="Pfam" id="PF01650">
    <property type="entry name" value="Peptidase_C13"/>
    <property type="match status" value="1"/>
</dbReference>
<keyword evidence="7" id="KW-0325">Glycoprotein</keyword>
<gene>
    <name evidence="11" type="ORF">Ahy_B06g084920</name>
</gene>
<dbReference type="STRING" id="3818.A0A444YT22"/>
<dbReference type="PRINTS" id="PR00776">
    <property type="entry name" value="HEMOGLOBNASE"/>
</dbReference>
<evidence type="ECO:0000259" key="10">
    <source>
        <dbReference type="Pfam" id="PF20985"/>
    </source>
</evidence>
<keyword evidence="12" id="KW-1185">Reference proteome</keyword>
<keyword evidence="6" id="KW-1015">Disulfide bond</keyword>
<dbReference type="GO" id="GO:0006624">
    <property type="term" value="P:vacuolar protein processing"/>
    <property type="evidence" value="ECO:0007669"/>
    <property type="project" value="TreeGrafter"/>
</dbReference>
<evidence type="ECO:0000313" key="12">
    <source>
        <dbReference type="Proteomes" id="UP000289738"/>
    </source>
</evidence>
<dbReference type="Gene3D" id="3.40.50.1460">
    <property type="match status" value="1"/>
</dbReference>
<dbReference type="InterPro" id="IPR048501">
    <property type="entry name" value="Legum_prodom"/>
</dbReference>
<dbReference type="PIRSF" id="PIRSF019663">
    <property type="entry name" value="Legumain"/>
    <property type="match status" value="1"/>
</dbReference>
<feature type="chain" id="PRO_5019437108" description="Legumain prodomain domain-containing protein" evidence="9">
    <location>
        <begin position="27"/>
        <end position="467"/>
    </location>
</feature>
<accession>A0A444YT22</accession>
<dbReference type="InterPro" id="IPR043577">
    <property type="entry name" value="AE"/>
</dbReference>
<dbReference type="EMBL" id="SDMP01000016">
    <property type="protein sequence ID" value="RYR05070.1"/>
    <property type="molecule type" value="Genomic_DNA"/>
</dbReference>
<evidence type="ECO:0000256" key="6">
    <source>
        <dbReference type="ARBA" id="ARBA00023157"/>
    </source>
</evidence>
<evidence type="ECO:0000256" key="9">
    <source>
        <dbReference type="SAM" id="SignalP"/>
    </source>
</evidence>
<sequence>MNHKTTCWVALILSMWLSSTITTLEGVRPMRNIQQQKGANGNRWGVLVAGSNGYENYRHQADVCHAYQVLKKGGLKDENIIVFMYDDIANNTQNPKPGTIINKPNGPDVYKGVPKDYSGEHTNAKNFYAVLSGNRSAITGGSGKVVDSGPNDTIFIYYADHGAPGFVTMPVGEDVFANDFIDVLKKKHAAKGYKKIVIYLEACESGSMFEGILTNNLNIYATTASNSTDPSFAAYCDNEYDTCLGDVYSVSWLEDSDKTDRRKETLKRQYESVRERTLHWDDGSSSEVMQYGDKMISNDFLDNYIGANPATNKNSKTNNAYFFDAPTIFVSQRDATILHLRHKIREKLFVYDFKLSIAPEGSSEKSEAEKRLLLEIAEREQVDNNIKRIVNILFGEKSGSEEVITNVRSAGQPLVDDWDCFKNYMKIYENHCGTLSTYGKKYSRTFANICNAGISEEQMIVASAKAC</sequence>
<dbReference type="CDD" id="cd21115">
    <property type="entry name" value="legumain_C"/>
    <property type="match status" value="1"/>
</dbReference>
<protein>
    <recommendedName>
        <fullName evidence="10">Legumain prodomain domain-containing protein</fullName>
    </recommendedName>
</protein>
<dbReference type="PIRSF" id="PIRSF500139">
    <property type="entry name" value="AE"/>
    <property type="match status" value="1"/>
</dbReference>
<comment type="similarity">
    <text evidence="1">Belongs to the peptidase C13 family.</text>
</comment>
<keyword evidence="2" id="KW-0645">Protease</keyword>
<dbReference type="InterPro" id="IPR001096">
    <property type="entry name" value="Peptidase_C13"/>
</dbReference>
<dbReference type="PANTHER" id="PTHR12000:SF52">
    <property type="entry name" value="LEGUMAIN PROTEIN-RELATED"/>
    <property type="match status" value="1"/>
</dbReference>
<evidence type="ECO:0000256" key="3">
    <source>
        <dbReference type="ARBA" id="ARBA00022729"/>
    </source>
</evidence>
<keyword evidence="4" id="KW-0378">Hydrolase</keyword>
<evidence type="ECO:0000256" key="4">
    <source>
        <dbReference type="ARBA" id="ARBA00022801"/>
    </source>
</evidence>
<feature type="domain" description="Legumain prodomain" evidence="10">
    <location>
        <begin position="371"/>
        <end position="467"/>
    </location>
</feature>
<name>A0A444YT22_ARAHY</name>
<dbReference type="AlphaFoldDB" id="A0A444YT22"/>
<evidence type="ECO:0000256" key="2">
    <source>
        <dbReference type="ARBA" id="ARBA00022670"/>
    </source>
</evidence>
<evidence type="ECO:0000256" key="7">
    <source>
        <dbReference type="ARBA" id="ARBA00023180"/>
    </source>
</evidence>
<dbReference type="PANTHER" id="PTHR12000">
    <property type="entry name" value="HEMOGLOBINASE FAMILY MEMBER"/>
    <property type="match status" value="1"/>
</dbReference>
<reference evidence="11 12" key="1">
    <citation type="submission" date="2019-01" db="EMBL/GenBank/DDBJ databases">
        <title>Sequencing of cultivated peanut Arachis hypogaea provides insights into genome evolution and oil improvement.</title>
        <authorList>
            <person name="Chen X."/>
        </authorList>
    </citation>
    <scope>NUCLEOTIDE SEQUENCE [LARGE SCALE GENOMIC DNA]</scope>
    <source>
        <strain evidence="12">cv. Fuhuasheng</strain>
        <tissue evidence="11">Leaves</tissue>
    </source>
</reference>